<evidence type="ECO:0000313" key="5">
    <source>
        <dbReference type="Proteomes" id="UP001597277"/>
    </source>
</evidence>
<name>A0ABW4L347_9MICO</name>
<evidence type="ECO:0000256" key="1">
    <source>
        <dbReference type="ARBA" id="ARBA00023015"/>
    </source>
</evidence>
<sequence>MVETWHPDEDLLLEVALGTAVGADREEVSAHLATCGVCRRHYDDLASGIEQILPAVPRTAPPPDFESAVLSRLAAQRGRAVTPASTDGARDLPRRRRGPWRPVAAGTVLGIAVGAGIMWGIAGRSSEEEPPSEASEWSAELVTGDGTEVGTVSRSYAENGPALVIDVTGGEPGRNYGCVLTLEDGTRTDAGQWELAADRANSWVVDDPGVQSIDLVAASGAVWATADL</sequence>
<organism evidence="4 5">
    <name type="scientific">Georgenia deserti</name>
    <dbReference type="NCBI Taxonomy" id="2093781"/>
    <lineage>
        <taxon>Bacteria</taxon>
        <taxon>Bacillati</taxon>
        <taxon>Actinomycetota</taxon>
        <taxon>Actinomycetes</taxon>
        <taxon>Micrococcales</taxon>
        <taxon>Bogoriellaceae</taxon>
        <taxon>Georgenia</taxon>
    </lineage>
</organism>
<comment type="caution">
    <text evidence="4">The sequence shown here is derived from an EMBL/GenBank/DDBJ whole genome shotgun (WGS) entry which is preliminary data.</text>
</comment>
<reference evidence="5" key="1">
    <citation type="journal article" date="2019" name="Int. J. Syst. Evol. Microbiol.">
        <title>The Global Catalogue of Microorganisms (GCM) 10K type strain sequencing project: providing services to taxonomists for standard genome sequencing and annotation.</title>
        <authorList>
            <consortium name="The Broad Institute Genomics Platform"/>
            <consortium name="The Broad Institute Genome Sequencing Center for Infectious Disease"/>
            <person name="Wu L."/>
            <person name="Ma J."/>
        </authorList>
    </citation>
    <scope>NUCLEOTIDE SEQUENCE [LARGE SCALE GENOMIC DNA]</scope>
    <source>
        <strain evidence="5">JCM 17130</strain>
    </source>
</reference>
<dbReference type="Proteomes" id="UP001597277">
    <property type="component" value="Unassembled WGS sequence"/>
</dbReference>
<dbReference type="InterPro" id="IPR041916">
    <property type="entry name" value="Anti_sigma_zinc_sf"/>
</dbReference>
<feature type="transmembrane region" description="Helical" evidence="3">
    <location>
        <begin position="103"/>
        <end position="122"/>
    </location>
</feature>
<keyword evidence="2" id="KW-0804">Transcription</keyword>
<dbReference type="Gene3D" id="1.10.10.1320">
    <property type="entry name" value="Anti-sigma factor, zinc-finger domain"/>
    <property type="match status" value="1"/>
</dbReference>
<keyword evidence="3" id="KW-0472">Membrane</keyword>
<evidence type="ECO:0000256" key="2">
    <source>
        <dbReference type="ARBA" id="ARBA00023163"/>
    </source>
</evidence>
<keyword evidence="5" id="KW-1185">Reference proteome</keyword>
<keyword evidence="3" id="KW-1133">Transmembrane helix</keyword>
<dbReference type="RefSeq" id="WP_388001800.1">
    <property type="nucleotide sequence ID" value="NZ_JBHUEE010000001.1"/>
</dbReference>
<gene>
    <name evidence="4" type="ORF">ACFSE6_00780</name>
</gene>
<keyword evidence="1" id="KW-0805">Transcription regulation</keyword>
<dbReference type="EMBL" id="JBHUEE010000001">
    <property type="protein sequence ID" value="MFD1716354.1"/>
    <property type="molecule type" value="Genomic_DNA"/>
</dbReference>
<keyword evidence="3" id="KW-0812">Transmembrane</keyword>
<accession>A0ABW4L347</accession>
<evidence type="ECO:0008006" key="6">
    <source>
        <dbReference type="Google" id="ProtNLM"/>
    </source>
</evidence>
<evidence type="ECO:0000313" key="4">
    <source>
        <dbReference type="EMBL" id="MFD1716354.1"/>
    </source>
</evidence>
<evidence type="ECO:0000256" key="3">
    <source>
        <dbReference type="SAM" id="Phobius"/>
    </source>
</evidence>
<proteinExistence type="predicted"/>
<protein>
    <recommendedName>
        <fullName evidence="6">Zinc-finger domain-containing protein</fullName>
    </recommendedName>
</protein>